<dbReference type="KEGG" id="als:DJ013_17925"/>
<dbReference type="PROSITE" id="PS51257">
    <property type="entry name" value="PROKAR_LIPOPROTEIN"/>
    <property type="match status" value="1"/>
</dbReference>
<reference evidence="3 4" key="1">
    <citation type="submission" date="2018-05" db="EMBL/GenBank/DDBJ databases">
        <title>Complete genome sequence of Arcticibacterium luteifluviistationis SM1504T, a cytophagaceae bacterium isolated from Arctic surface seawater.</title>
        <authorList>
            <person name="Li Y."/>
            <person name="Qin Q.-L."/>
        </authorList>
    </citation>
    <scope>NUCLEOTIDE SEQUENCE [LARGE SCALE GENOMIC DNA]</scope>
    <source>
        <strain evidence="3 4">SM1504</strain>
    </source>
</reference>
<name>A0A2Z4GFX2_9BACT</name>
<dbReference type="Gene3D" id="2.130.10.130">
    <property type="entry name" value="Integrin alpha, N-terminal"/>
    <property type="match status" value="4"/>
</dbReference>
<dbReference type="Pfam" id="PF07593">
    <property type="entry name" value="UnbV_ASPIC"/>
    <property type="match status" value="1"/>
</dbReference>
<organism evidence="3 4">
    <name type="scientific">Arcticibacterium luteifluviistationis</name>
    <dbReference type="NCBI Taxonomy" id="1784714"/>
    <lineage>
        <taxon>Bacteria</taxon>
        <taxon>Pseudomonadati</taxon>
        <taxon>Bacteroidota</taxon>
        <taxon>Cytophagia</taxon>
        <taxon>Cytophagales</taxon>
        <taxon>Leadbetterellaceae</taxon>
        <taxon>Arcticibacterium</taxon>
    </lineage>
</organism>
<dbReference type="OrthoDB" id="9816120at2"/>
<dbReference type="Pfam" id="PF13517">
    <property type="entry name" value="FG-GAP_3"/>
    <property type="match status" value="4"/>
</dbReference>
<dbReference type="Proteomes" id="UP000249873">
    <property type="component" value="Chromosome"/>
</dbReference>
<accession>A0A2Z4GFX2</accession>
<dbReference type="PANTHER" id="PTHR16026:SF0">
    <property type="entry name" value="CARTILAGE ACIDIC PROTEIN 1"/>
    <property type="match status" value="1"/>
</dbReference>
<dbReference type="InterPro" id="IPR028994">
    <property type="entry name" value="Integrin_alpha_N"/>
</dbReference>
<feature type="domain" description="ASPIC/UnbV" evidence="2">
    <location>
        <begin position="533"/>
        <end position="600"/>
    </location>
</feature>
<sequence>MKTLLSLFLLFALFSCKSEKHNTLFELKDNDEIGISFINQVNNTEDQNIFNYRNFYNGGGVAIGDINNDGLADIYFTANQGSNKLYINQGDFHFQDITENSGTSLDKQWSTGVIMVDINADGLLDIYVCNAGYQKTVGQENALFINNGDLTFTEKASEYGLADSGYTTHAAFFDYDLDGDLDVYILNNSFIPVNTLNNANNRDLRAENWPVKDFLKGGGDKLLRNDSQYNGENELIPSFVDVSEEAGIFGSLIGFGLGVTVGDVNNDHYPDIYVSNDFYEKDYLYINQKDGSFKEDIENRIGHTSFASMGADMADINNDGYPEIFVTDMLPKEEQRLKTTTAFDSHYAYSLRLQRGFYHQYMQNTLQLNNGKGEFSEIANYSGLEASDWSWGALIFDADNDRNSDIYICNGIQHDVIDQDFIDFFADEVSQNMANSGKKESIKNILAHMPKKPINNLFFKNEGGLAFKEEKNWTPDIPSFSNGASYADLDNDGDLDLVVNNVNQAAFIFQNNSSTQNHYITYKIKGFGQNTFAIGAVVNLYNNDEVLTKQLMPSRGFQSSTAYPLTFGLGDWTEIDSTEIIWPNNTISKFYQVKSDSLYTVDYSLVEKNKNIPKTASIKNTFTPIQFDIEAHLENQYEDYYFEKNIPFKLSAEGPSMAIGDLNGDKLEDIVICGSKNQASQIYLQNEKGFQKSKQNDLEIFAPFEDISVAIFDANGDGHPDIYFGTGGNEAETGSIELKDRLYINDGKANFKYDLKAIPGNTYNTSTVLPIDYDLDGDLDLFVGSRSFPKQYGTIPPSFIYQNEGNGKFTDVSKSLNPDFQTLGMVTSATWSDIDGDKSKELTIVGDWMEPITYRFKAGKFDRIENGLENLYGFWGAITSSDLDNDGDIDLVLGNIGQNFSLKVNQEKPIKMFVYDFDGNGTTDKVMTKTINGRDVPVFLKREMMDQFPALKSNNLKHADYADKSLADLFGNKALENSKTLEVNYLKSIIALNNGDGTFTVRELPTEVQLACIKAITIKDVNGDSFGDIILAGNSRNMIPQFNTLDASRGSLLINDGKNNFVPSTSSGLNLPGEVKDLNFVTLRNKNILVAARNNKQPLFYLLNE</sequence>
<dbReference type="PANTHER" id="PTHR16026">
    <property type="entry name" value="CARTILAGE ACIDIC PROTEIN 1"/>
    <property type="match status" value="1"/>
</dbReference>
<protein>
    <submittedName>
        <fullName evidence="3">RNA-binding protein</fullName>
    </submittedName>
</protein>
<evidence type="ECO:0000313" key="3">
    <source>
        <dbReference type="EMBL" id="AWV99945.1"/>
    </source>
</evidence>
<dbReference type="EMBL" id="CP029480">
    <property type="protein sequence ID" value="AWV99945.1"/>
    <property type="molecule type" value="Genomic_DNA"/>
</dbReference>
<dbReference type="SUPFAM" id="SSF69318">
    <property type="entry name" value="Integrin alpha N-terminal domain"/>
    <property type="match status" value="3"/>
</dbReference>
<dbReference type="InterPro" id="IPR013517">
    <property type="entry name" value="FG-GAP"/>
</dbReference>
<proteinExistence type="predicted"/>
<gene>
    <name evidence="3" type="ORF">DJ013_17925</name>
</gene>
<evidence type="ECO:0000259" key="2">
    <source>
        <dbReference type="Pfam" id="PF07593"/>
    </source>
</evidence>
<dbReference type="RefSeq" id="WP_111373313.1">
    <property type="nucleotide sequence ID" value="NZ_CP029480.1"/>
</dbReference>
<keyword evidence="4" id="KW-1185">Reference proteome</keyword>
<dbReference type="InterPro" id="IPR027039">
    <property type="entry name" value="Crtac1"/>
</dbReference>
<evidence type="ECO:0000256" key="1">
    <source>
        <dbReference type="ARBA" id="ARBA00022729"/>
    </source>
</evidence>
<dbReference type="InterPro" id="IPR011519">
    <property type="entry name" value="UnbV_ASPIC"/>
</dbReference>
<keyword evidence="1" id="KW-0732">Signal</keyword>
<evidence type="ECO:0000313" key="4">
    <source>
        <dbReference type="Proteomes" id="UP000249873"/>
    </source>
</evidence>
<dbReference type="AlphaFoldDB" id="A0A2Z4GFX2"/>